<reference evidence="1" key="1">
    <citation type="submission" date="2021-02" db="EMBL/GenBank/DDBJ databases">
        <authorList>
            <person name="Nowell W R."/>
        </authorList>
    </citation>
    <scope>NUCLEOTIDE SEQUENCE</scope>
</reference>
<comment type="caution">
    <text evidence="1">The sequence shown here is derived from an EMBL/GenBank/DDBJ whole genome shotgun (WGS) entry which is preliminary data.</text>
</comment>
<evidence type="ECO:0000313" key="1">
    <source>
        <dbReference type="EMBL" id="CAF0915521.1"/>
    </source>
</evidence>
<gene>
    <name evidence="1" type="ORF">GPM918_LOCUS9372</name>
    <name evidence="2" type="ORF">SRO942_LOCUS9373</name>
</gene>
<dbReference type="Proteomes" id="UP000663829">
    <property type="component" value="Unassembled WGS sequence"/>
</dbReference>
<dbReference type="Proteomes" id="UP000681722">
    <property type="component" value="Unassembled WGS sequence"/>
</dbReference>
<sequence>MCPTRDMFSAILSVIRTAMRPFQGKTLAIGTTMRSDFNAVMSFSKFSFASFFSQYDPRELYRTIKDFLSDLFNQLQIEKVELLKLKHRQTFIRLRREYIDLINSARSFCETSVPLIEPLVEKLEEIHSTDTEEHRCIDISSLMKMAEKLNPGDILKKCEELERGIITFNDGRR</sequence>
<dbReference type="EMBL" id="CAJNOQ010001736">
    <property type="protein sequence ID" value="CAF0915521.1"/>
    <property type="molecule type" value="Genomic_DNA"/>
</dbReference>
<accession>A0A814AKI9</accession>
<evidence type="ECO:0000313" key="3">
    <source>
        <dbReference type="Proteomes" id="UP000663829"/>
    </source>
</evidence>
<keyword evidence="3" id="KW-1185">Reference proteome</keyword>
<dbReference type="AlphaFoldDB" id="A0A814AKI9"/>
<dbReference type="EMBL" id="CAJOBC010001736">
    <property type="protein sequence ID" value="CAF3695774.1"/>
    <property type="molecule type" value="Genomic_DNA"/>
</dbReference>
<name>A0A814AKI9_9BILA</name>
<organism evidence="1 3">
    <name type="scientific">Didymodactylos carnosus</name>
    <dbReference type="NCBI Taxonomy" id="1234261"/>
    <lineage>
        <taxon>Eukaryota</taxon>
        <taxon>Metazoa</taxon>
        <taxon>Spiralia</taxon>
        <taxon>Gnathifera</taxon>
        <taxon>Rotifera</taxon>
        <taxon>Eurotatoria</taxon>
        <taxon>Bdelloidea</taxon>
        <taxon>Philodinida</taxon>
        <taxon>Philodinidae</taxon>
        <taxon>Didymodactylos</taxon>
    </lineage>
</organism>
<protein>
    <submittedName>
        <fullName evidence="1">Uncharacterized protein</fullName>
    </submittedName>
</protein>
<proteinExistence type="predicted"/>
<evidence type="ECO:0000313" key="2">
    <source>
        <dbReference type="EMBL" id="CAF3695774.1"/>
    </source>
</evidence>